<accession>A0A9D2GPL1</accession>
<dbReference type="Proteomes" id="UP000824115">
    <property type="component" value="Unassembled WGS sequence"/>
</dbReference>
<organism evidence="1 2">
    <name type="scientific">Candidatus Coprenecus stercoravium</name>
    <dbReference type="NCBI Taxonomy" id="2840735"/>
    <lineage>
        <taxon>Bacteria</taxon>
        <taxon>Pseudomonadati</taxon>
        <taxon>Bacteroidota</taxon>
        <taxon>Bacteroidia</taxon>
        <taxon>Bacteroidales</taxon>
        <taxon>Rikenellaceae</taxon>
        <taxon>Rikenellaceae incertae sedis</taxon>
        <taxon>Candidatus Coprenecus</taxon>
    </lineage>
</organism>
<sequence length="107" mass="11646">MTVPGAIPAGEATMNDMDTTMENSTSFALGWSQVTVGNMAAIKRRIMHALNISTRASWANRLRGQYSLTPAEQMAIERIFADYGIFRVWGQAPELAGTDIVPEIAEG</sequence>
<dbReference type="EMBL" id="DXAW01000096">
    <property type="protein sequence ID" value="HIZ85952.1"/>
    <property type="molecule type" value="Genomic_DNA"/>
</dbReference>
<proteinExistence type="predicted"/>
<comment type="caution">
    <text evidence="1">The sequence shown here is derived from an EMBL/GenBank/DDBJ whole genome shotgun (WGS) entry which is preliminary data.</text>
</comment>
<gene>
    <name evidence="1" type="ORF">IAC04_05640</name>
</gene>
<reference evidence="1" key="2">
    <citation type="submission" date="2021-04" db="EMBL/GenBank/DDBJ databases">
        <authorList>
            <person name="Gilroy R."/>
        </authorList>
    </citation>
    <scope>NUCLEOTIDE SEQUENCE</scope>
    <source>
        <strain evidence="1">Gambia16-554</strain>
    </source>
</reference>
<reference evidence="1" key="1">
    <citation type="journal article" date="2021" name="PeerJ">
        <title>Extensive microbial diversity within the chicken gut microbiome revealed by metagenomics and culture.</title>
        <authorList>
            <person name="Gilroy R."/>
            <person name="Ravi A."/>
            <person name="Getino M."/>
            <person name="Pursley I."/>
            <person name="Horton D.L."/>
            <person name="Alikhan N.F."/>
            <person name="Baker D."/>
            <person name="Gharbi K."/>
            <person name="Hall N."/>
            <person name="Watson M."/>
            <person name="Adriaenssens E.M."/>
            <person name="Foster-Nyarko E."/>
            <person name="Jarju S."/>
            <person name="Secka A."/>
            <person name="Antonio M."/>
            <person name="Oren A."/>
            <person name="Chaudhuri R.R."/>
            <person name="La Ragione R."/>
            <person name="Hildebrand F."/>
            <person name="Pallen M.J."/>
        </authorList>
    </citation>
    <scope>NUCLEOTIDE SEQUENCE</scope>
    <source>
        <strain evidence="1">Gambia16-554</strain>
    </source>
</reference>
<evidence type="ECO:0000313" key="2">
    <source>
        <dbReference type="Proteomes" id="UP000824115"/>
    </source>
</evidence>
<protein>
    <submittedName>
        <fullName evidence="1">Uncharacterized protein</fullName>
    </submittedName>
</protein>
<name>A0A9D2GPL1_9BACT</name>
<dbReference type="AlphaFoldDB" id="A0A9D2GPL1"/>
<evidence type="ECO:0000313" key="1">
    <source>
        <dbReference type="EMBL" id="HIZ85952.1"/>
    </source>
</evidence>